<reference evidence="2 3" key="1">
    <citation type="submission" date="2013-07" db="EMBL/GenBank/DDBJ databases">
        <title>The Genome Sequence of Kwoniella mangroviensis CBS10435.</title>
        <authorList>
            <consortium name="The Broad Institute Genome Sequencing Platform"/>
            <person name="Cuomo C."/>
            <person name="Litvintseva A."/>
            <person name="Chen Y."/>
            <person name="Heitman J."/>
            <person name="Sun S."/>
            <person name="Springer D."/>
            <person name="Dromer F."/>
            <person name="Young S.K."/>
            <person name="Zeng Q."/>
            <person name="Gargeya S."/>
            <person name="Fitzgerald M."/>
            <person name="Abouelleil A."/>
            <person name="Alvarado L."/>
            <person name="Berlin A.M."/>
            <person name="Chapman S.B."/>
            <person name="Dewar J."/>
            <person name="Goldberg J."/>
            <person name="Griggs A."/>
            <person name="Gujja S."/>
            <person name="Hansen M."/>
            <person name="Howarth C."/>
            <person name="Imamovic A."/>
            <person name="Larimer J."/>
            <person name="McCowan C."/>
            <person name="Murphy C."/>
            <person name="Pearson M."/>
            <person name="Priest M."/>
            <person name="Roberts A."/>
            <person name="Saif S."/>
            <person name="Shea T."/>
            <person name="Sykes S."/>
            <person name="Wortman J."/>
            <person name="Nusbaum C."/>
            <person name="Birren B."/>
        </authorList>
    </citation>
    <scope>NUCLEOTIDE SEQUENCE [LARGE SCALE GENOMIC DNA]</scope>
    <source>
        <strain evidence="2 3">CBS 10435</strain>
    </source>
</reference>
<name>A0A1B9IPE4_9TREE</name>
<reference evidence="3" key="2">
    <citation type="submission" date="2013-12" db="EMBL/GenBank/DDBJ databases">
        <title>Evolution of pathogenesis and genome organization in the Tremellales.</title>
        <authorList>
            <person name="Cuomo C."/>
            <person name="Litvintseva A."/>
            <person name="Heitman J."/>
            <person name="Chen Y."/>
            <person name="Sun S."/>
            <person name="Springer D."/>
            <person name="Dromer F."/>
            <person name="Young S."/>
            <person name="Zeng Q."/>
            <person name="Chapman S."/>
            <person name="Gujja S."/>
            <person name="Saif S."/>
            <person name="Birren B."/>
        </authorList>
    </citation>
    <scope>NUCLEOTIDE SEQUENCE [LARGE SCALE GENOMIC DNA]</scope>
    <source>
        <strain evidence="3">CBS 10435</strain>
    </source>
</reference>
<evidence type="ECO:0000313" key="3">
    <source>
        <dbReference type="Proteomes" id="UP000092583"/>
    </source>
</evidence>
<dbReference type="Proteomes" id="UP000092583">
    <property type="component" value="Unassembled WGS sequence"/>
</dbReference>
<dbReference type="AlphaFoldDB" id="A0A1B9IPE4"/>
<accession>A0A1B9IPE4</accession>
<feature type="region of interest" description="Disordered" evidence="1">
    <location>
        <begin position="28"/>
        <end position="50"/>
    </location>
</feature>
<keyword evidence="3" id="KW-1185">Reference proteome</keyword>
<gene>
    <name evidence="2" type="ORF">L486_04716</name>
</gene>
<evidence type="ECO:0000256" key="1">
    <source>
        <dbReference type="SAM" id="MobiDB-lite"/>
    </source>
</evidence>
<feature type="compositionally biased region" description="Polar residues" evidence="1">
    <location>
        <begin position="28"/>
        <end position="43"/>
    </location>
</feature>
<evidence type="ECO:0000313" key="2">
    <source>
        <dbReference type="EMBL" id="OCF57260.1"/>
    </source>
</evidence>
<protein>
    <submittedName>
        <fullName evidence="2">Uncharacterized protein</fullName>
    </submittedName>
</protein>
<dbReference type="EMBL" id="KI669463">
    <property type="protein sequence ID" value="OCF57260.1"/>
    <property type="molecule type" value="Genomic_DNA"/>
</dbReference>
<proteinExistence type="predicted"/>
<sequence length="145" mass="15917">MATASELNLGESAPLLGRYQVVVVQQPAATSSDNPLEATQSRGPNEPRPSLSPICWLLFLSPTPSEGPGQPPTEGPDATALTNAQVHTGFFVGFMKRFRIMMGFLDARRRYMWEQSIPSFLLLLFGISQFGMEDFLNLLFPSAVP</sequence>
<organism evidence="2 3">
    <name type="scientific">Kwoniella mangroviensis CBS 10435</name>
    <dbReference type="NCBI Taxonomy" id="1331196"/>
    <lineage>
        <taxon>Eukaryota</taxon>
        <taxon>Fungi</taxon>
        <taxon>Dikarya</taxon>
        <taxon>Basidiomycota</taxon>
        <taxon>Agaricomycotina</taxon>
        <taxon>Tremellomycetes</taxon>
        <taxon>Tremellales</taxon>
        <taxon>Cryptococcaceae</taxon>
        <taxon>Kwoniella</taxon>
    </lineage>
</organism>